<feature type="transmembrane region" description="Helical" evidence="2">
    <location>
        <begin position="35"/>
        <end position="53"/>
    </location>
</feature>
<proteinExistence type="predicted"/>
<keyword evidence="4" id="KW-1185">Reference proteome</keyword>
<protein>
    <recommendedName>
        <fullName evidence="5">SPOR domain-containing protein</fullName>
    </recommendedName>
</protein>
<evidence type="ECO:0000256" key="2">
    <source>
        <dbReference type="SAM" id="Phobius"/>
    </source>
</evidence>
<reference evidence="3 4" key="1">
    <citation type="submission" date="2021-08" db="EMBL/GenBank/DDBJ databases">
        <title>Comparative Genomics Analysis of the Genus Qipengyuania Reveals Extensive Genetic Diversity and Metabolic Versatility, Including the Description of Fifteen Novel Species.</title>
        <authorList>
            <person name="Liu Y."/>
        </authorList>
    </citation>
    <scope>NUCLEOTIDE SEQUENCE [LARGE SCALE GENOMIC DNA]</scope>
    <source>
        <strain evidence="3 4">6D47A</strain>
    </source>
</reference>
<organism evidence="3 4">
    <name type="scientific">Qipengyuania qiaonensis</name>
    <dbReference type="NCBI Taxonomy" id="2867240"/>
    <lineage>
        <taxon>Bacteria</taxon>
        <taxon>Pseudomonadati</taxon>
        <taxon>Pseudomonadota</taxon>
        <taxon>Alphaproteobacteria</taxon>
        <taxon>Sphingomonadales</taxon>
        <taxon>Erythrobacteraceae</taxon>
        <taxon>Qipengyuania</taxon>
    </lineage>
</organism>
<dbReference type="Proteomes" id="UP000755104">
    <property type="component" value="Unassembled WGS sequence"/>
</dbReference>
<evidence type="ECO:0000256" key="1">
    <source>
        <dbReference type="SAM" id="MobiDB-lite"/>
    </source>
</evidence>
<comment type="caution">
    <text evidence="3">The sequence shown here is derived from an EMBL/GenBank/DDBJ whole genome shotgun (WGS) entry which is preliminary data.</text>
</comment>
<accession>A0ABS7JBE8</accession>
<feature type="compositionally biased region" description="Low complexity" evidence="1">
    <location>
        <begin position="60"/>
        <end position="79"/>
    </location>
</feature>
<dbReference type="EMBL" id="JAIGNO010000007">
    <property type="protein sequence ID" value="MBX7483285.1"/>
    <property type="molecule type" value="Genomic_DNA"/>
</dbReference>
<sequence length="120" mass="12577">MPQFFDMSRKPPVGELPDVPGTDARRERTVQRLQIGITGIVMMILLVGLASIIQNRAAETDATTVPDAAPTTEPTQAAPRNDPLVEAGVVPDLPAEPTATPSATPTLGPQVETNAPLATD</sequence>
<feature type="region of interest" description="Disordered" evidence="1">
    <location>
        <begin position="59"/>
        <end position="120"/>
    </location>
</feature>
<feature type="compositionally biased region" description="Low complexity" evidence="1">
    <location>
        <begin position="95"/>
        <end position="106"/>
    </location>
</feature>
<keyword evidence="2" id="KW-0812">Transmembrane</keyword>
<dbReference type="RefSeq" id="WP_221558750.1">
    <property type="nucleotide sequence ID" value="NZ_JAIGNO010000007.1"/>
</dbReference>
<evidence type="ECO:0000313" key="4">
    <source>
        <dbReference type="Proteomes" id="UP000755104"/>
    </source>
</evidence>
<evidence type="ECO:0008006" key="5">
    <source>
        <dbReference type="Google" id="ProtNLM"/>
    </source>
</evidence>
<keyword evidence="2" id="KW-1133">Transmembrane helix</keyword>
<gene>
    <name evidence="3" type="ORF">K3174_12155</name>
</gene>
<name>A0ABS7JBE8_9SPHN</name>
<evidence type="ECO:0000313" key="3">
    <source>
        <dbReference type="EMBL" id="MBX7483285.1"/>
    </source>
</evidence>
<feature type="region of interest" description="Disordered" evidence="1">
    <location>
        <begin position="1"/>
        <end position="25"/>
    </location>
</feature>
<keyword evidence="2" id="KW-0472">Membrane</keyword>